<evidence type="ECO:0000256" key="10">
    <source>
        <dbReference type="ARBA" id="ARBA00023098"/>
    </source>
</evidence>
<dbReference type="Pfam" id="PF01477">
    <property type="entry name" value="PLAT"/>
    <property type="match status" value="2"/>
</dbReference>
<evidence type="ECO:0000256" key="16">
    <source>
        <dbReference type="SAM" id="SignalP"/>
    </source>
</evidence>
<comment type="pathway">
    <text evidence="3">Lipid metabolism.</text>
</comment>
<reference evidence="19" key="1">
    <citation type="journal article" date="2023" name="Front. Mar. Sci.">
        <title>A new Merluccius polli reference genome to investigate the effects of global change in West African waters.</title>
        <authorList>
            <person name="Mateo J.L."/>
            <person name="Blanco-Fernandez C."/>
            <person name="Garcia-Vazquez E."/>
            <person name="Machado-Schiaffino G."/>
        </authorList>
    </citation>
    <scope>NUCLEOTIDE SEQUENCE</scope>
    <source>
        <strain evidence="19">C29</strain>
        <tissue evidence="19">Fin</tissue>
    </source>
</reference>
<dbReference type="PRINTS" id="PR00467">
    <property type="entry name" value="MAMLPOXGNASE"/>
</dbReference>
<dbReference type="Gene3D" id="1.20.245.10">
    <property type="entry name" value="Lipoxygenase-1, Domain 5"/>
    <property type="match status" value="3"/>
</dbReference>
<dbReference type="GO" id="GO:0005737">
    <property type="term" value="C:cytoplasm"/>
    <property type="evidence" value="ECO:0007669"/>
    <property type="project" value="UniProtKB-SubCell"/>
</dbReference>
<keyword evidence="8" id="KW-0560">Oxidoreductase</keyword>
<feature type="binding site" evidence="11">
    <location>
        <position position="339"/>
    </location>
    <ligand>
        <name>Fe cation</name>
        <dbReference type="ChEBI" id="CHEBI:24875"/>
        <note>catalytic</note>
    </ligand>
</feature>
<dbReference type="Gene3D" id="3.10.450.60">
    <property type="match status" value="2"/>
</dbReference>
<dbReference type="PRINTS" id="PR00087">
    <property type="entry name" value="LIPOXYGENASE"/>
</dbReference>
<dbReference type="InterPro" id="IPR020834">
    <property type="entry name" value="LipOase_CS"/>
</dbReference>
<evidence type="ECO:0000259" key="17">
    <source>
        <dbReference type="PROSITE" id="PS50095"/>
    </source>
</evidence>
<keyword evidence="16" id="KW-0732">Signal</keyword>
<comment type="cofactor">
    <cofactor evidence="1">
        <name>a divalent metal cation</name>
        <dbReference type="ChEBI" id="CHEBI:60240"/>
    </cofactor>
</comment>
<feature type="binding site" evidence="12">
    <location>
        <position position="48"/>
    </location>
    <ligand>
        <name>Ca(2+)</name>
        <dbReference type="ChEBI" id="CHEBI:29108"/>
        <label>1</label>
    </ligand>
</feature>
<evidence type="ECO:0000256" key="11">
    <source>
        <dbReference type="PIRSR" id="PIRSR601885-1"/>
    </source>
</evidence>
<comment type="similarity">
    <text evidence="4">Belongs to the lipoxygenase family.</text>
</comment>
<keyword evidence="9 11" id="KW-0408">Iron</keyword>
<dbReference type="Gene3D" id="3.60.10.10">
    <property type="entry name" value="Endonuclease/exonuclease/phosphatase"/>
    <property type="match status" value="1"/>
</dbReference>
<keyword evidence="10" id="KW-0443">Lipid metabolism</keyword>
<feature type="signal peptide" evidence="16">
    <location>
        <begin position="1"/>
        <end position="20"/>
    </location>
</feature>
<dbReference type="EMBL" id="JAOPHQ010006025">
    <property type="protein sequence ID" value="KAK0133056.1"/>
    <property type="molecule type" value="Genomic_DNA"/>
</dbReference>
<dbReference type="InterPro" id="IPR001885">
    <property type="entry name" value="LipOase_mml"/>
</dbReference>
<organism evidence="19 20">
    <name type="scientific">Merluccius polli</name>
    <name type="common">Benguela hake</name>
    <name type="synonym">Merluccius cadenati</name>
    <dbReference type="NCBI Taxonomy" id="89951"/>
    <lineage>
        <taxon>Eukaryota</taxon>
        <taxon>Metazoa</taxon>
        <taxon>Chordata</taxon>
        <taxon>Craniata</taxon>
        <taxon>Vertebrata</taxon>
        <taxon>Euteleostomi</taxon>
        <taxon>Actinopterygii</taxon>
        <taxon>Neopterygii</taxon>
        <taxon>Teleostei</taxon>
        <taxon>Neoteleostei</taxon>
        <taxon>Acanthomorphata</taxon>
        <taxon>Zeiogadaria</taxon>
        <taxon>Gadariae</taxon>
        <taxon>Gadiformes</taxon>
        <taxon>Gadoidei</taxon>
        <taxon>Merlucciidae</taxon>
        <taxon>Merluccius</taxon>
    </lineage>
</organism>
<evidence type="ECO:0000256" key="5">
    <source>
        <dbReference type="ARBA" id="ARBA00022490"/>
    </source>
</evidence>
<feature type="transmembrane region" description="Helical" evidence="15">
    <location>
        <begin position="1242"/>
        <end position="1262"/>
    </location>
</feature>
<dbReference type="InterPro" id="IPR036226">
    <property type="entry name" value="LipOase_C_sf"/>
</dbReference>
<dbReference type="InterPro" id="IPR001024">
    <property type="entry name" value="PLAT/LH2_dom"/>
</dbReference>
<feature type="binding site" evidence="12">
    <location>
        <position position="26"/>
    </location>
    <ligand>
        <name>Ca(2+)</name>
        <dbReference type="ChEBI" id="CHEBI:29108"/>
        <label>1</label>
    </ligand>
</feature>
<evidence type="ECO:0000256" key="7">
    <source>
        <dbReference type="ARBA" id="ARBA00022964"/>
    </source>
</evidence>
<feature type="binding site" evidence="11">
    <location>
        <position position="511"/>
    </location>
    <ligand>
        <name>Fe cation</name>
        <dbReference type="ChEBI" id="CHEBI:24875"/>
        <note>catalytic</note>
    </ligand>
</feature>
<evidence type="ECO:0000259" key="18">
    <source>
        <dbReference type="PROSITE" id="PS51393"/>
    </source>
</evidence>
<dbReference type="Pfam" id="PF13359">
    <property type="entry name" value="DDE_Tnp_4"/>
    <property type="match status" value="1"/>
</dbReference>
<dbReference type="GO" id="GO:0005506">
    <property type="term" value="F:iron ion binding"/>
    <property type="evidence" value="ECO:0007669"/>
    <property type="project" value="InterPro"/>
</dbReference>
<dbReference type="SUPFAM" id="SSF49723">
    <property type="entry name" value="Lipase/lipooxygenase domain (PLAT/LH2 domain)"/>
    <property type="match status" value="2"/>
</dbReference>
<dbReference type="Pfam" id="PF00305">
    <property type="entry name" value="Lipoxygenase"/>
    <property type="match status" value="3"/>
</dbReference>
<dbReference type="PROSITE" id="PS00081">
    <property type="entry name" value="LIPOXYGENASE_2"/>
    <property type="match status" value="2"/>
</dbReference>
<evidence type="ECO:0000256" key="6">
    <source>
        <dbReference type="ARBA" id="ARBA00022723"/>
    </source>
</evidence>
<accession>A0AA47NP98</accession>
<dbReference type="Proteomes" id="UP001174136">
    <property type="component" value="Unassembled WGS sequence"/>
</dbReference>
<dbReference type="GO" id="GO:0016702">
    <property type="term" value="F:oxidoreductase activity, acting on single donors with incorporation of molecular oxygen, incorporation of two atoms of oxygen"/>
    <property type="evidence" value="ECO:0007669"/>
    <property type="project" value="InterPro"/>
</dbReference>
<keyword evidence="15" id="KW-0472">Membrane</keyword>
<keyword evidence="7" id="KW-0223">Dioxygenase</keyword>
<protein>
    <submittedName>
        <fullName evidence="19">Arachidonate 15-lipoxygenase B</fullName>
    </submittedName>
</protein>
<dbReference type="GO" id="GO:0034440">
    <property type="term" value="P:lipid oxidation"/>
    <property type="evidence" value="ECO:0007669"/>
    <property type="project" value="InterPro"/>
</dbReference>
<evidence type="ECO:0000256" key="8">
    <source>
        <dbReference type="ARBA" id="ARBA00023002"/>
    </source>
</evidence>
<evidence type="ECO:0000256" key="3">
    <source>
        <dbReference type="ARBA" id="ARBA00005189"/>
    </source>
</evidence>
<comment type="cofactor">
    <cofactor evidence="11">
        <name>Fe cation</name>
        <dbReference type="ChEBI" id="CHEBI:24875"/>
    </cofactor>
    <text evidence="11">Binds 1 Fe cation per subunit.</text>
</comment>
<feature type="chain" id="PRO_5041403590" evidence="16">
    <location>
        <begin position="21"/>
        <end position="1647"/>
    </location>
</feature>
<keyword evidence="15" id="KW-1133">Transmembrane helix</keyword>
<name>A0AA47NP98_MERPO</name>
<sequence length="1647" mass="186557">MCGLFQVLIMAVYKLEVTTGDMLSAGTSDHIFATLVGTDGVSKHTELDNYGLDFRTSQTSSYKVKTKPLGRLLLIKLEKERFLFLPERKWFCSKIVVRTPEEELLLFPCYRWVSRGDCVELRGAKAMKASDDDHPLLIEHRKKELAERSELYHVAELGVKTLFGSQERLKNLESINTMFTIQKSPTAEYVSQHWREDAFYGYQFLNGLNPTVIRNCSQLPSNFPVTEEMVQPFLKAGTSLHKEIKKGNIFLCDYKIMEGLPTPVVEGKPLFLAAALCLLYLDPAGTLKPIAIQLGQKPSEQCPIFVPSDAELDWVLVKMFLKNTDTIMHQVIAHLQRTHLLAEVFAVATMRHFPAVHPLYKLLFPHFRDTLEINIKARDTLIGLIGSMSSVGVEGLTELIRRDLAETTYSSLCLPENMAERGLENIPNFHYRDDGLKLWKAINSFVRAMLGLYYPTDDEVCGDAELQRWIQDIFSKGFLGNSNSGIPQSFNTVEEVVKFVTMVIFLVSAQHAAVNNGQFDYCSWMPNNPYALVKAPPTTKGLVTMDTIMENLPPMHYMAQMVALTWALTKKYAGTVLLGSYPEERFGELKAKWIIENFQKELSSIDESITTRNAGLEIPYNYLKPSQMENSSLRNKVDELQANVKFLEEYKNACLLAITETWLKDHDSQSDLRIDGFGEPVRLDRDPTVTGKSLGGGLALYVNRSWCGNVIVRESLCAPDIELLSVSLRPFYLPREFTQLFVTLVYIHPKANVDNAVRAITRTVLQLQALSPDAPNFIMGDFNNCKPGKHLGNFHQYVTCATRLNKCLDLCYGSIKGAYKSLRRASLGASDHNTVYLVPSYKSVLKRHKPERRLVPVWTEESIGRLQDCYACTDWDLFKNSCKTVDEITETVSDYVKFCEELCIHKKSISIFPNNKPWVSKSVPIMAVYILEVTTGDMPMAGTSDLIFATLVGTDGVSERTELNNYGLNFWNGRTSSYKVKTKPLGRLLLIKLDRFFFMSNAGWFCSKIVVRTPEEELLLFPCYRWVSKGKCVELREAKEYVSQHWKEDAFYGYQFLNGLNPTVITNCSQLPSNFPVTEKMVQPFLKAGTSLHKEIKKGNIFLCDYKIMEGLQTRVVEGEPLFLAAALCLLYLDPAGTLQPIAIQLGQKPSEQCPIFVPSDAEWVLVKMFVKNTDTIMHQVTAHLQRTHLLAEVFAVATMRHFPAVHPLYKLLFPHFRDTLEINIKARDTLIGLIGSMPHHFMLFLVLLLFLLLLLWLLMLIDFHLQSSVGVEGLTELIRRDLAETTYSSLCLPENMAERGLENIPNFHYRDDGLKLWKAINSFVRAMLGLYYPTDDEVCGDTELQRWIQDIFSKGFLGNSNSGMPGVVGATDGTDIQIIAPSKDEDVIVNRKNVHSINTQIVFDATFYILDVAKWPAGSTRDPRILMGSGLRQLFERHRVPVGCHLLGLYVRAHKNTRNVVERGIGQMKRRFHVLHAWRNTPQQGKYSDHCRPMCHSPQPSFNTVEEVVKFITMVIFLVSAQHAAVNNGQLDYSYWIPNSPYALVKAPPTTKGLVTMDTIVEYLAPIGHMAKMVALTWVLTKKYAGTVLFGSYPEQRFGELKAKRIIENFQKELSSIDESITTRNAGLKIPYNYLKPSEVENSASI</sequence>
<dbReference type="PROSITE" id="PS50095">
    <property type="entry name" value="PLAT"/>
    <property type="match status" value="2"/>
</dbReference>
<proteinExistence type="inferred from homology"/>
<dbReference type="PANTHER" id="PTHR11771">
    <property type="entry name" value="LIPOXYGENASE"/>
    <property type="match status" value="1"/>
</dbReference>
<dbReference type="Gene3D" id="2.60.60.20">
    <property type="entry name" value="PLAT/LH2 domain"/>
    <property type="match status" value="2"/>
</dbReference>
<evidence type="ECO:0000256" key="15">
    <source>
        <dbReference type="SAM" id="Phobius"/>
    </source>
</evidence>
<keyword evidence="15" id="KW-0812">Transmembrane</keyword>
<feature type="domain" description="PLAT" evidence="17">
    <location>
        <begin position="11"/>
        <end position="127"/>
    </location>
</feature>
<keyword evidence="5" id="KW-0963">Cytoplasm</keyword>
<evidence type="ECO:0000313" key="19">
    <source>
        <dbReference type="EMBL" id="KAK0133056.1"/>
    </source>
</evidence>
<dbReference type="InterPro" id="IPR036392">
    <property type="entry name" value="PLAT/LH2_dom_sf"/>
</dbReference>
<evidence type="ECO:0000256" key="12">
    <source>
        <dbReference type="PIRSR" id="PIRSR601885-2"/>
    </source>
</evidence>
<evidence type="ECO:0000256" key="1">
    <source>
        <dbReference type="ARBA" id="ARBA00001968"/>
    </source>
</evidence>
<feature type="domain" description="Lipoxygenase" evidence="18">
    <location>
        <begin position="1045"/>
        <end position="1647"/>
    </location>
</feature>
<feature type="binding site" evidence="12">
    <location>
        <position position="49"/>
    </location>
    <ligand>
        <name>Ca(2+)</name>
        <dbReference type="ChEBI" id="CHEBI:29108"/>
        <label>1</label>
    </ligand>
</feature>
<comment type="caution">
    <text evidence="14">Lacks conserved residue(s) required for the propagation of feature annotation.</text>
</comment>
<evidence type="ECO:0000256" key="4">
    <source>
        <dbReference type="ARBA" id="ARBA00009419"/>
    </source>
</evidence>
<feature type="site" description="Essential for stabilizing binding to COTL1" evidence="13">
    <location>
        <position position="112"/>
    </location>
</feature>
<gene>
    <name evidence="19" type="primary">ALOX15B</name>
    <name evidence="19" type="ORF">N1851_031572</name>
</gene>
<feature type="domain" description="Lipoxygenase" evidence="18">
    <location>
        <begin position="83"/>
        <end position="634"/>
    </location>
</feature>
<comment type="caution">
    <text evidence="19">The sequence shown here is derived from an EMBL/GenBank/DDBJ whole genome shotgun (WGS) entry which is preliminary data.</text>
</comment>
<feature type="binding site" evidence="11">
    <location>
        <position position="334"/>
    </location>
    <ligand>
        <name>Fe cation</name>
        <dbReference type="ChEBI" id="CHEBI:24875"/>
        <note>catalytic</note>
    </ligand>
</feature>
<keyword evidence="12" id="KW-0106">Calcium</keyword>
<keyword evidence="20" id="KW-1185">Reference proteome</keyword>
<evidence type="ECO:0000256" key="2">
    <source>
        <dbReference type="ARBA" id="ARBA00004496"/>
    </source>
</evidence>
<dbReference type="InterPro" id="IPR013819">
    <property type="entry name" value="LipOase_C"/>
</dbReference>
<dbReference type="SUPFAM" id="SSF48484">
    <property type="entry name" value="Lipoxigenase"/>
    <property type="match status" value="3"/>
</dbReference>
<dbReference type="SMART" id="SM00308">
    <property type="entry name" value="LH2"/>
    <property type="match status" value="2"/>
</dbReference>
<dbReference type="PROSITE" id="PS51393">
    <property type="entry name" value="LIPOXYGENASE_3"/>
    <property type="match status" value="2"/>
</dbReference>
<feature type="domain" description="PLAT" evidence="17">
    <location>
        <begin position="927"/>
        <end position="1041"/>
    </location>
</feature>
<evidence type="ECO:0000256" key="14">
    <source>
        <dbReference type="PROSITE-ProRule" id="PRU00152"/>
    </source>
</evidence>
<dbReference type="InterPro" id="IPR027806">
    <property type="entry name" value="HARBI1_dom"/>
</dbReference>
<evidence type="ECO:0000256" key="9">
    <source>
        <dbReference type="ARBA" id="ARBA00023004"/>
    </source>
</evidence>
<comment type="subcellular location">
    <subcellularLocation>
        <location evidence="2">Cytoplasm</location>
    </subcellularLocation>
</comment>
<dbReference type="FunFam" id="1.20.245.10:FF:000001">
    <property type="entry name" value="Arachidonate 5-lipoxygenase a"/>
    <property type="match status" value="1"/>
</dbReference>
<dbReference type="InterPro" id="IPR036691">
    <property type="entry name" value="Endo/exonu/phosph_ase_sf"/>
</dbReference>
<evidence type="ECO:0000313" key="20">
    <source>
        <dbReference type="Proteomes" id="UP001174136"/>
    </source>
</evidence>
<evidence type="ECO:0000256" key="13">
    <source>
        <dbReference type="PIRSR" id="PIRSR601885-3"/>
    </source>
</evidence>
<dbReference type="InterPro" id="IPR000907">
    <property type="entry name" value="LipOase"/>
</dbReference>
<keyword evidence="6 11" id="KW-0479">Metal-binding</keyword>
<dbReference type="SUPFAM" id="SSF56219">
    <property type="entry name" value="DNase I-like"/>
    <property type="match status" value="1"/>
</dbReference>